<dbReference type="Gene3D" id="2.60.120.10">
    <property type="entry name" value="Jelly Rolls"/>
    <property type="match status" value="1"/>
</dbReference>
<evidence type="ECO:0000259" key="2">
    <source>
        <dbReference type="Pfam" id="PF07883"/>
    </source>
</evidence>
<name>A0A7U2F9P6_PHANO</name>
<dbReference type="SUPFAM" id="SSF51182">
    <property type="entry name" value="RmlC-like cupins"/>
    <property type="match status" value="1"/>
</dbReference>
<dbReference type="EMBL" id="CP069033">
    <property type="protein sequence ID" value="QRD01003.1"/>
    <property type="molecule type" value="Genomic_DNA"/>
</dbReference>
<evidence type="ECO:0000256" key="1">
    <source>
        <dbReference type="ARBA" id="ARBA00022723"/>
    </source>
</evidence>
<sequence length="287" mass="32154">MSFGAKKNTRANTEVVQFRDLEAIWYLPRAKEPGFMRWLVTWVGGPAGFINPSIGSSVISENMAVGFMSLPRGQRQSGLHAHTVAEIYVILKGRLMGWDGRGENHIANTGDCVYIPAGVPHGVRCYGSEDAELIWIHDNIERKDAVTYFTGPGPYPQSDDIKVIRYKDLEPSYDAPRCKEPEFMRWNISYVGGPHGFTNHNPEQAALSRSIHIGVLALDPAQKEVPFSADEDELYILLDHEVVVSAGSEQGRSLERLDGVFFRRGEMRAVRNYGRKTVNFLTVRPFG</sequence>
<dbReference type="InterPro" id="IPR051610">
    <property type="entry name" value="GPI/OXD"/>
</dbReference>
<accession>A0A7U2F9P6</accession>
<dbReference type="OrthoDB" id="4540633at2759"/>
<dbReference type="PANTHER" id="PTHR35848">
    <property type="entry name" value="OXALATE-BINDING PROTEIN"/>
    <property type="match status" value="1"/>
</dbReference>
<feature type="domain" description="Cupin type-2" evidence="2">
    <location>
        <begin position="67"/>
        <end position="136"/>
    </location>
</feature>
<dbReference type="Pfam" id="PF07883">
    <property type="entry name" value="Cupin_2"/>
    <property type="match status" value="1"/>
</dbReference>
<keyword evidence="1" id="KW-0479">Metal-binding</keyword>
<protein>
    <recommendedName>
        <fullName evidence="2">Cupin type-2 domain-containing protein</fullName>
    </recommendedName>
</protein>
<dbReference type="VEuPathDB" id="FungiDB:JI435_153950"/>
<dbReference type="InterPro" id="IPR011051">
    <property type="entry name" value="RmlC_Cupin_sf"/>
</dbReference>
<keyword evidence="4" id="KW-1185">Reference proteome</keyword>
<organism evidence="3 4">
    <name type="scientific">Phaeosphaeria nodorum (strain SN15 / ATCC MYA-4574 / FGSC 10173)</name>
    <name type="common">Glume blotch fungus</name>
    <name type="synonym">Parastagonospora nodorum</name>
    <dbReference type="NCBI Taxonomy" id="321614"/>
    <lineage>
        <taxon>Eukaryota</taxon>
        <taxon>Fungi</taxon>
        <taxon>Dikarya</taxon>
        <taxon>Ascomycota</taxon>
        <taxon>Pezizomycotina</taxon>
        <taxon>Dothideomycetes</taxon>
        <taxon>Pleosporomycetidae</taxon>
        <taxon>Pleosporales</taxon>
        <taxon>Pleosporineae</taxon>
        <taxon>Phaeosphaeriaceae</taxon>
        <taxon>Parastagonospora</taxon>
    </lineage>
</organism>
<evidence type="ECO:0000313" key="4">
    <source>
        <dbReference type="Proteomes" id="UP000663193"/>
    </source>
</evidence>
<dbReference type="InterPro" id="IPR013096">
    <property type="entry name" value="Cupin_2"/>
</dbReference>
<evidence type="ECO:0000313" key="3">
    <source>
        <dbReference type="EMBL" id="QRD01003.1"/>
    </source>
</evidence>
<dbReference type="PANTHER" id="PTHR35848:SF6">
    <property type="entry name" value="CUPIN TYPE-2 DOMAIN-CONTAINING PROTEIN"/>
    <property type="match status" value="1"/>
</dbReference>
<dbReference type="Proteomes" id="UP000663193">
    <property type="component" value="Chromosome 11"/>
</dbReference>
<gene>
    <name evidence="3" type="ORF">JI435_153950</name>
</gene>
<dbReference type="InterPro" id="IPR014710">
    <property type="entry name" value="RmlC-like_jellyroll"/>
</dbReference>
<reference evidence="4" key="1">
    <citation type="journal article" date="2021" name="BMC Genomics">
        <title>Chromosome-level genome assembly and manually-curated proteome of model necrotroph Parastagonospora nodorum Sn15 reveals a genome-wide trove of candidate effector homologs, and redundancy of virulence-related functions within an accessory chromosome.</title>
        <authorList>
            <person name="Bertazzoni S."/>
            <person name="Jones D.A.B."/>
            <person name="Phan H.T."/>
            <person name="Tan K.-C."/>
            <person name="Hane J.K."/>
        </authorList>
    </citation>
    <scope>NUCLEOTIDE SEQUENCE [LARGE SCALE GENOMIC DNA]</scope>
    <source>
        <strain evidence="4">SN15 / ATCC MYA-4574 / FGSC 10173)</strain>
    </source>
</reference>
<dbReference type="GO" id="GO:0046872">
    <property type="term" value="F:metal ion binding"/>
    <property type="evidence" value="ECO:0007669"/>
    <property type="project" value="UniProtKB-KW"/>
</dbReference>
<dbReference type="AlphaFoldDB" id="A0A7U2F9P6"/>
<proteinExistence type="predicted"/>